<dbReference type="SUPFAM" id="SSF53067">
    <property type="entry name" value="Actin-like ATPase domain"/>
    <property type="match status" value="1"/>
</dbReference>
<dbReference type="GO" id="GO:0003700">
    <property type="term" value="F:DNA-binding transcription factor activity"/>
    <property type="evidence" value="ECO:0007669"/>
    <property type="project" value="InterPro"/>
</dbReference>
<evidence type="ECO:0000313" key="3">
    <source>
        <dbReference type="EMBL" id="OAH26665.1"/>
    </source>
</evidence>
<dbReference type="InterPro" id="IPR000600">
    <property type="entry name" value="ROK"/>
</dbReference>
<gene>
    <name evidence="3" type="ORF">AYJ05_04315</name>
</gene>
<dbReference type="AlphaFoldDB" id="A0A177IF17"/>
<dbReference type="Pfam" id="PF12802">
    <property type="entry name" value="MarR_2"/>
    <property type="match status" value="1"/>
</dbReference>
<protein>
    <recommendedName>
        <fullName evidence="2">HTH marR-type domain-containing protein</fullName>
    </recommendedName>
</protein>
<feature type="domain" description="HTH marR-type" evidence="2">
    <location>
        <begin position="22"/>
        <end position="76"/>
    </location>
</feature>
<organism evidence="3 4">
    <name type="scientific">Corynebacterium stationis</name>
    <dbReference type="NCBI Taxonomy" id="1705"/>
    <lineage>
        <taxon>Bacteria</taxon>
        <taxon>Bacillati</taxon>
        <taxon>Actinomycetota</taxon>
        <taxon>Actinomycetes</taxon>
        <taxon>Mycobacteriales</taxon>
        <taxon>Corynebacteriaceae</taxon>
        <taxon>Corynebacterium</taxon>
    </lineage>
</organism>
<evidence type="ECO:0000259" key="2">
    <source>
        <dbReference type="Pfam" id="PF12802"/>
    </source>
</evidence>
<dbReference type="InterPro" id="IPR036390">
    <property type="entry name" value="WH_DNA-bd_sf"/>
</dbReference>
<dbReference type="OrthoDB" id="3605644at2"/>
<dbReference type="Proteomes" id="UP000076947">
    <property type="component" value="Unassembled WGS sequence"/>
</dbReference>
<dbReference type="InterPro" id="IPR000835">
    <property type="entry name" value="HTH_MarR-typ"/>
</dbReference>
<accession>A0A177IF17</accession>
<dbReference type="PANTHER" id="PTHR18964:SF149">
    <property type="entry name" value="BIFUNCTIONAL UDP-N-ACETYLGLUCOSAMINE 2-EPIMERASE_N-ACETYLMANNOSAMINE KINASE"/>
    <property type="match status" value="1"/>
</dbReference>
<evidence type="ECO:0000256" key="1">
    <source>
        <dbReference type="ARBA" id="ARBA00006479"/>
    </source>
</evidence>
<reference evidence="4" key="1">
    <citation type="submission" date="2016-02" db="EMBL/GenBank/DDBJ databases">
        <authorList>
            <person name="Kaur G."/>
            <person name="Nair G.R."/>
            <person name="Mayilraj S."/>
        </authorList>
    </citation>
    <scope>NUCLEOTIDE SEQUENCE [LARGE SCALE GENOMIC DNA]</scope>
    <source>
        <strain evidence="4">GA-15</strain>
    </source>
</reference>
<sequence length="393" mass="42237">MTVVQEPSTTKVSGALHFQLPDNAHARVLHQVRTLKLPTRGMLRETLGMSQPSVTRHVRALIDAGLVEEREVSHDEQRVGRPETTLGLDGRHIVTWGIHIGVQTTVLTISDGAGRLLRQQEIPLAVASISHTQALDYVAHHLRELASDLPSPTCVGVAVSAHIDHTGMVTSEEYGWDDVDIAAELSQRLGFEVHAGSGTAAMAAQELLSAPLRDRDPGSTLYFYAREVVNHAWIVNGAVHRPHSGATTTAFHDLARGSGLEHDGVHPLSGQATVAAAQKAGIKVHSYRDLVQIASTNATARKLVDARNMLLVDAITLVLDVVDPTSLVLAGEAFVIDREGLREAVSTIRARRATGKLNISLASPAVTRDAARLTGVYPLWANPLLQAGFSLKD</sequence>
<dbReference type="PANTHER" id="PTHR18964">
    <property type="entry name" value="ROK (REPRESSOR, ORF, KINASE) FAMILY"/>
    <property type="match status" value="1"/>
</dbReference>
<dbReference type="Gene3D" id="1.10.10.10">
    <property type="entry name" value="Winged helix-like DNA-binding domain superfamily/Winged helix DNA-binding domain"/>
    <property type="match status" value="1"/>
</dbReference>
<dbReference type="InterPro" id="IPR036388">
    <property type="entry name" value="WH-like_DNA-bd_sf"/>
</dbReference>
<dbReference type="Pfam" id="PF00480">
    <property type="entry name" value="ROK"/>
    <property type="match status" value="1"/>
</dbReference>
<proteinExistence type="inferred from homology"/>
<name>A0A177IF17_9CORY</name>
<evidence type="ECO:0000313" key="4">
    <source>
        <dbReference type="Proteomes" id="UP000076947"/>
    </source>
</evidence>
<dbReference type="RefSeq" id="WP_082869499.1">
    <property type="nucleotide sequence ID" value="NZ_LSTQ01000023.1"/>
</dbReference>
<dbReference type="InterPro" id="IPR043129">
    <property type="entry name" value="ATPase_NBD"/>
</dbReference>
<dbReference type="STRING" id="1705.CA21670_00780"/>
<dbReference type="EMBL" id="LSTQ01000023">
    <property type="protein sequence ID" value="OAH26665.1"/>
    <property type="molecule type" value="Genomic_DNA"/>
</dbReference>
<dbReference type="SUPFAM" id="SSF46785">
    <property type="entry name" value="Winged helix' DNA-binding domain"/>
    <property type="match status" value="1"/>
</dbReference>
<dbReference type="Gene3D" id="3.30.420.40">
    <property type="match status" value="2"/>
</dbReference>
<comment type="caution">
    <text evidence="3">The sequence shown here is derived from an EMBL/GenBank/DDBJ whole genome shotgun (WGS) entry which is preliminary data.</text>
</comment>
<dbReference type="CDD" id="cd00090">
    <property type="entry name" value="HTH_ARSR"/>
    <property type="match status" value="1"/>
</dbReference>
<dbReference type="InterPro" id="IPR011991">
    <property type="entry name" value="ArsR-like_HTH"/>
</dbReference>
<comment type="similarity">
    <text evidence="1">Belongs to the ROK (NagC/XylR) family.</text>
</comment>
<keyword evidence="4" id="KW-1185">Reference proteome</keyword>